<proteinExistence type="inferred from homology"/>
<dbReference type="InterPro" id="IPR036514">
    <property type="entry name" value="SGNH_hydro_sf"/>
</dbReference>
<dbReference type="Gene3D" id="1.20.1560.10">
    <property type="entry name" value="ABC transporter type 1, transmembrane domain"/>
    <property type="match status" value="2"/>
</dbReference>
<comment type="subcellular location">
    <subcellularLocation>
        <location evidence="1">Membrane</location>
        <topology evidence="1">Multi-pass membrane protein</topology>
    </subcellularLocation>
</comment>
<feature type="transmembrane region" description="Helical" evidence="13">
    <location>
        <begin position="356"/>
        <end position="377"/>
    </location>
</feature>
<dbReference type="InterPro" id="IPR039421">
    <property type="entry name" value="Type_1_exporter"/>
</dbReference>
<evidence type="ECO:0000256" key="4">
    <source>
        <dbReference type="ARBA" id="ARBA00022692"/>
    </source>
</evidence>
<feature type="domain" description="ABC transmembrane type-1" evidence="15">
    <location>
        <begin position="82"/>
        <end position="385"/>
    </location>
</feature>
<sequence>MNTKVAPLNSDPTKQSNEQDIGNKVPYDSMETKLELNKEILENELREETEEVPQKGKKPDGPKLKPYEIYKYANKWDLLFMLLGTIAALASGCAMPIMMWLFQSVTNSLVSIGKTNSTTTTNCYVDPSGSTDPIASIKGIIKWYATLGACSIAVHWMAYGFWMTTAERQLRRIRYGLFGSIMRQEIGWFDCLNAGQLSSRLIEDLDTIREGIGFRVGDFLCLLSRIIATLIFSLYTGWKLTLVFLSISPLIVLSFNLLIRVIVRYTARELKAYSKANAIAQEVLGAIRTVTAFGGQNKEIQRYEKNLTKGRHIGIQKGVMLGITQGLVNIVLYGGIAIIFWYGPYLIRTECKDYSAGHWMVIFISCLTSTFALANLVPNIQAFAEALGSGGYVFDIIQRQSKINVFDNVGEIPSKFTGDIEFKNVHFTFPSRQEAPILNGLNVKIPSGKTLALCGPSGCGKSTTIQLIQRFYDPEQGQITLDGHDIRSLNLRWLRSNIGIVSQEPVLFFGTIENNIRYGKLDATDEEVIAAAKMANAHDFIMQLPHNYKTSSGDKLSGGQKQRVAIARALISNPKILLLDEATSALDNQGEKLVQEALDKAKEGRTTIVIAHRLSTIKNADIISFALVFSEVFGALAETDLQKQEDEIRMYTYVIFLVGAAGAISQIISSVALAKAGEELTMRIRILSFKSMLRQEIGWFDLDQNNLGALVTRLSSDASALKGFTGPTFGAALNAIGALITALVISFTAGWKLTLVILCFTPLMVFTGLIQGQQISKAGQKGKESTSDAEDGGKYATQAIENVRTVVSLRREERFIELYQEAYDHDFRKRLVYLHYISFANALANSLMFFIHAASFGYGVTLIQSNEMTFDGVFRVFSVITFSAMSIGRSASMAPSYSKGKASAERIFELNQRESKVDPEDTSGITLSDITGNIEFRDVRFRYPARPKLRILRHLNLSCSSGETTALVGPSGSGKSTTVALIQRFYDPLTGTVLLDGHDVKTLNIQWLRSVLGLVQQEPVLFNLSIRDNIAYGDNSRQLTQDDIQQAALKANIHAIITSLPQGYDTLCGAKGGQLSGGQKQRIAIARALVRNPKILLLDEATSALDNKSERIVQEALDQARTGRTCLTIAHRLSTIRNSEKICVVDRGQIKESGRHDQLIQKQGIYYKLNMAQERASDTVGIGTLNPSRDGWVPKFASLICAEQTIHLGRSGSALSDAIHQQLPNVITIWLAVNDFNRQVYNKSILNSYTSNLNEIVSQLRNKFDKDTRILADNIPDLSKVVAEVYQFLIEESKRWNNSIKQIVYEHRCDLVDLYSYWKKLGEHPEYISFDGFHPSAEGYERLAQIFFQQYLK</sequence>
<dbReference type="FunFam" id="1.20.1560.10:FF:000018">
    <property type="entry name" value="ATP-binding cassette subfamily B member 11"/>
    <property type="match status" value="1"/>
</dbReference>
<feature type="transmembrane region" description="Helical" evidence="13">
    <location>
        <begin position="651"/>
        <end position="674"/>
    </location>
</feature>
<keyword evidence="5" id="KW-0677">Repeat</keyword>
<dbReference type="CDD" id="cd18577">
    <property type="entry name" value="ABC_6TM_Pgp_ABCB1_D1_like"/>
    <property type="match status" value="1"/>
</dbReference>
<keyword evidence="3" id="KW-0813">Transport</keyword>
<evidence type="ECO:0000313" key="16">
    <source>
        <dbReference type="EMBL" id="CAF4569448.1"/>
    </source>
</evidence>
<dbReference type="InterPro" id="IPR027417">
    <property type="entry name" value="P-loop_NTPase"/>
</dbReference>
<evidence type="ECO:0000256" key="13">
    <source>
        <dbReference type="SAM" id="Phobius"/>
    </source>
</evidence>
<accession>A0A820ZQN9</accession>
<dbReference type="PROSITE" id="PS50929">
    <property type="entry name" value="ABC_TM1F"/>
    <property type="match status" value="2"/>
</dbReference>
<dbReference type="InterPro" id="IPR003439">
    <property type="entry name" value="ABC_transporter-like_ATP-bd"/>
</dbReference>
<feature type="transmembrane region" description="Helical" evidence="13">
    <location>
        <begin position="729"/>
        <end position="747"/>
    </location>
</feature>
<dbReference type="InterPro" id="IPR013830">
    <property type="entry name" value="SGNH_hydro"/>
</dbReference>
<evidence type="ECO:0000256" key="10">
    <source>
        <dbReference type="ARBA" id="ARBA00023136"/>
    </source>
</evidence>
<dbReference type="Proteomes" id="UP000663848">
    <property type="component" value="Unassembled WGS sequence"/>
</dbReference>
<dbReference type="Gene3D" id="3.40.50.1110">
    <property type="entry name" value="SGNH hydrolase"/>
    <property type="match status" value="1"/>
</dbReference>
<gene>
    <name evidence="16" type="ORF">QYT958_LOCUS9536</name>
</gene>
<dbReference type="GO" id="GO:0005524">
    <property type="term" value="F:ATP binding"/>
    <property type="evidence" value="ECO:0007669"/>
    <property type="project" value="UniProtKB-KW"/>
</dbReference>
<evidence type="ECO:0000256" key="5">
    <source>
        <dbReference type="ARBA" id="ARBA00022737"/>
    </source>
</evidence>
<dbReference type="Pfam" id="PF00664">
    <property type="entry name" value="ABC_membrane"/>
    <property type="match status" value="2"/>
</dbReference>
<dbReference type="InterPro" id="IPR017871">
    <property type="entry name" value="ABC_transporter-like_CS"/>
</dbReference>
<feature type="transmembrane region" description="Helical" evidence="13">
    <location>
        <begin position="143"/>
        <end position="162"/>
    </location>
</feature>
<keyword evidence="11" id="KW-0325">Glycoprotein</keyword>
<keyword evidence="7" id="KW-0067">ATP-binding</keyword>
<dbReference type="GO" id="GO:0005743">
    <property type="term" value="C:mitochondrial inner membrane"/>
    <property type="evidence" value="ECO:0007669"/>
    <property type="project" value="TreeGrafter"/>
</dbReference>
<evidence type="ECO:0000256" key="8">
    <source>
        <dbReference type="ARBA" id="ARBA00022967"/>
    </source>
</evidence>
<feature type="transmembrane region" description="Helical" evidence="13">
    <location>
        <begin position="319"/>
        <end position="344"/>
    </location>
</feature>
<evidence type="ECO:0000256" key="1">
    <source>
        <dbReference type="ARBA" id="ARBA00004141"/>
    </source>
</evidence>
<feature type="compositionally biased region" description="Basic and acidic residues" evidence="12">
    <location>
        <begin position="30"/>
        <end position="60"/>
    </location>
</feature>
<evidence type="ECO:0000256" key="7">
    <source>
        <dbReference type="ARBA" id="ARBA00022840"/>
    </source>
</evidence>
<organism evidence="16 17">
    <name type="scientific">Rotaria socialis</name>
    <dbReference type="NCBI Taxonomy" id="392032"/>
    <lineage>
        <taxon>Eukaryota</taxon>
        <taxon>Metazoa</taxon>
        <taxon>Spiralia</taxon>
        <taxon>Gnathifera</taxon>
        <taxon>Rotifera</taxon>
        <taxon>Eurotatoria</taxon>
        <taxon>Bdelloidea</taxon>
        <taxon>Philodinida</taxon>
        <taxon>Philodinidae</taxon>
        <taxon>Rotaria</taxon>
    </lineage>
</organism>
<dbReference type="Pfam" id="PF00005">
    <property type="entry name" value="ABC_tran"/>
    <property type="match status" value="2"/>
</dbReference>
<protein>
    <submittedName>
        <fullName evidence="16">Uncharacterized protein</fullName>
    </submittedName>
</protein>
<dbReference type="SUPFAM" id="SSF52266">
    <property type="entry name" value="SGNH hydrolase"/>
    <property type="match status" value="1"/>
</dbReference>
<dbReference type="SUPFAM" id="SSF52540">
    <property type="entry name" value="P-loop containing nucleoside triphosphate hydrolases"/>
    <property type="match status" value="2"/>
</dbReference>
<feature type="compositionally biased region" description="Polar residues" evidence="12">
    <location>
        <begin position="10"/>
        <end position="20"/>
    </location>
</feature>
<dbReference type="GO" id="GO:0090374">
    <property type="term" value="P:oligopeptide export from mitochondrion"/>
    <property type="evidence" value="ECO:0007669"/>
    <property type="project" value="TreeGrafter"/>
</dbReference>
<feature type="transmembrane region" description="Helical" evidence="13">
    <location>
        <begin position="219"/>
        <end position="236"/>
    </location>
</feature>
<comment type="similarity">
    <text evidence="2">Belongs to the ABC transporter superfamily. ABCB family. Multidrug resistance exporter (TC 3.A.1.201) subfamily.</text>
</comment>
<dbReference type="PROSITE" id="PS00211">
    <property type="entry name" value="ABC_TRANSPORTER_1"/>
    <property type="match status" value="2"/>
</dbReference>
<dbReference type="CDD" id="cd03249">
    <property type="entry name" value="ABC_MTABC3_MDL1_MDL2"/>
    <property type="match status" value="2"/>
</dbReference>
<evidence type="ECO:0000256" key="2">
    <source>
        <dbReference type="ARBA" id="ARBA00007577"/>
    </source>
</evidence>
<dbReference type="PANTHER" id="PTHR43394:SF27">
    <property type="entry name" value="ATP-DEPENDENT TRANSLOCASE ABCB1-LIKE"/>
    <property type="match status" value="1"/>
</dbReference>
<feature type="transmembrane region" description="Helical" evidence="13">
    <location>
        <begin position="78"/>
        <end position="102"/>
    </location>
</feature>
<dbReference type="InterPro" id="IPR011527">
    <property type="entry name" value="ABC1_TM_dom"/>
</dbReference>
<keyword evidence="9 13" id="KW-1133">Transmembrane helix</keyword>
<dbReference type="InterPro" id="IPR003593">
    <property type="entry name" value="AAA+_ATPase"/>
</dbReference>
<dbReference type="CDD" id="cd18578">
    <property type="entry name" value="ABC_6TM_Pgp_ABCB1_D2_like"/>
    <property type="match status" value="1"/>
</dbReference>
<feature type="transmembrane region" description="Helical" evidence="13">
    <location>
        <begin position="242"/>
        <end position="263"/>
    </location>
</feature>
<dbReference type="EMBL" id="CAJOBR010001014">
    <property type="protein sequence ID" value="CAF4569448.1"/>
    <property type="molecule type" value="Genomic_DNA"/>
</dbReference>
<evidence type="ECO:0000256" key="9">
    <source>
        <dbReference type="ARBA" id="ARBA00022989"/>
    </source>
</evidence>
<keyword evidence="8" id="KW-1278">Translocase</keyword>
<evidence type="ECO:0000256" key="11">
    <source>
        <dbReference type="ARBA" id="ARBA00023180"/>
    </source>
</evidence>
<keyword evidence="10 13" id="KW-0472">Membrane</keyword>
<feature type="domain" description="ABC transporter" evidence="14">
    <location>
        <begin position="934"/>
        <end position="1172"/>
    </location>
</feature>
<evidence type="ECO:0000313" key="17">
    <source>
        <dbReference type="Proteomes" id="UP000663848"/>
    </source>
</evidence>
<name>A0A820ZQN9_9BILA</name>
<keyword evidence="4 13" id="KW-0812">Transmembrane</keyword>
<feature type="domain" description="ABC transporter" evidence="14">
    <location>
        <begin position="420"/>
        <end position="653"/>
    </location>
</feature>
<dbReference type="FunFam" id="3.40.50.300:FF:000479">
    <property type="entry name" value="Multidrug resistance protein 1A"/>
    <property type="match status" value="2"/>
</dbReference>
<reference evidence="16" key="1">
    <citation type="submission" date="2021-02" db="EMBL/GenBank/DDBJ databases">
        <authorList>
            <person name="Nowell W R."/>
        </authorList>
    </citation>
    <scope>NUCLEOTIDE SEQUENCE</scope>
</reference>
<keyword evidence="6" id="KW-0547">Nucleotide-binding</keyword>
<dbReference type="Gene3D" id="3.40.50.300">
    <property type="entry name" value="P-loop containing nucleotide triphosphate hydrolases"/>
    <property type="match status" value="1"/>
</dbReference>
<dbReference type="PANTHER" id="PTHR43394">
    <property type="entry name" value="ATP-DEPENDENT PERMEASE MDL1, MITOCHONDRIAL"/>
    <property type="match status" value="1"/>
</dbReference>
<dbReference type="InterPro" id="IPR036640">
    <property type="entry name" value="ABC1_TM_sf"/>
</dbReference>
<dbReference type="GO" id="GO:0016887">
    <property type="term" value="F:ATP hydrolysis activity"/>
    <property type="evidence" value="ECO:0007669"/>
    <property type="project" value="InterPro"/>
</dbReference>
<feature type="region of interest" description="Disordered" evidence="12">
    <location>
        <begin position="1"/>
        <end position="60"/>
    </location>
</feature>
<dbReference type="Pfam" id="PF13472">
    <property type="entry name" value="Lipase_GDSL_2"/>
    <property type="match status" value="1"/>
</dbReference>
<evidence type="ECO:0000256" key="6">
    <source>
        <dbReference type="ARBA" id="ARBA00022741"/>
    </source>
</evidence>
<dbReference type="GO" id="GO:0015421">
    <property type="term" value="F:ABC-type oligopeptide transporter activity"/>
    <property type="evidence" value="ECO:0007669"/>
    <property type="project" value="TreeGrafter"/>
</dbReference>
<evidence type="ECO:0000256" key="3">
    <source>
        <dbReference type="ARBA" id="ARBA00022448"/>
    </source>
</evidence>
<dbReference type="PROSITE" id="PS50893">
    <property type="entry name" value="ABC_TRANSPORTER_2"/>
    <property type="match status" value="2"/>
</dbReference>
<evidence type="ECO:0000256" key="12">
    <source>
        <dbReference type="SAM" id="MobiDB-lite"/>
    </source>
</evidence>
<feature type="domain" description="ABC transmembrane type-1" evidence="15">
    <location>
        <begin position="625"/>
        <end position="899"/>
    </location>
</feature>
<evidence type="ECO:0000259" key="14">
    <source>
        <dbReference type="PROSITE" id="PS50893"/>
    </source>
</evidence>
<dbReference type="SUPFAM" id="SSF90123">
    <property type="entry name" value="ABC transporter transmembrane region"/>
    <property type="match status" value="2"/>
</dbReference>
<dbReference type="SMART" id="SM00382">
    <property type="entry name" value="AAA"/>
    <property type="match status" value="2"/>
</dbReference>
<dbReference type="CDD" id="cd00229">
    <property type="entry name" value="SGNH_hydrolase"/>
    <property type="match status" value="1"/>
</dbReference>
<comment type="caution">
    <text evidence="16">The sequence shown here is derived from an EMBL/GenBank/DDBJ whole genome shotgun (WGS) entry which is preliminary data.</text>
</comment>
<feature type="transmembrane region" description="Helical" evidence="13">
    <location>
        <begin position="833"/>
        <end position="853"/>
    </location>
</feature>
<evidence type="ECO:0000259" key="15">
    <source>
        <dbReference type="PROSITE" id="PS50929"/>
    </source>
</evidence>